<dbReference type="PANTHER" id="PTHR46503">
    <property type="entry name" value="INTER-ALPHA-TRYPSIN INHIBITOR HEAVY CHAIN-LIKE PROTEIN"/>
    <property type="match status" value="1"/>
</dbReference>
<dbReference type="AlphaFoldDB" id="A0A150FYD1"/>
<accession>A0A150FYD1</accession>
<gene>
    <name evidence="1" type="ORF">GPECTOR_219g466</name>
</gene>
<proteinExistence type="predicted"/>
<dbReference type="STRING" id="33097.A0A150FYD1"/>
<protein>
    <submittedName>
        <fullName evidence="1">Uncharacterized protein</fullName>
    </submittedName>
</protein>
<sequence length="241" mass="25657">MHQILNPPCRRPKLGALTVSCPMVVGALGHDLGYAPLPITRMAVEAQCQISMGFVKTTIEAYYPQTWRPSPLQLCAPKTVAAVVSEVVVENLVRDQVYLTAIVPADEATKGGYKPSVAYDPTGAPVTGRPPSDPELFLLPLPGRCQPGDRLRITLTTFEPLTFSDGSYGLRLATEIPPGMVPQGYHLGQLLEVIYTINTGSPTPVKYESRSGHELTVGLQAPGRVTLSAAVGPQAQAGLGT</sequence>
<evidence type="ECO:0000313" key="2">
    <source>
        <dbReference type="Proteomes" id="UP000075714"/>
    </source>
</evidence>
<organism evidence="1 2">
    <name type="scientific">Gonium pectorale</name>
    <name type="common">Green alga</name>
    <dbReference type="NCBI Taxonomy" id="33097"/>
    <lineage>
        <taxon>Eukaryota</taxon>
        <taxon>Viridiplantae</taxon>
        <taxon>Chlorophyta</taxon>
        <taxon>core chlorophytes</taxon>
        <taxon>Chlorophyceae</taxon>
        <taxon>CS clade</taxon>
        <taxon>Chlamydomonadales</taxon>
        <taxon>Volvocaceae</taxon>
        <taxon>Gonium</taxon>
    </lineage>
</organism>
<evidence type="ECO:0000313" key="1">
    <source>
        <dbReference type="EMBL" id="KXZ42030.1"/>
    </source>
</evidence>
<dbReference type="PANTHER" id="PTHR46503:SF1">
    <property type="entry name" value="INTER-ALPHA-TRYPSIN INHIBITOR HEAVY CHAIN-LIKE PROTEIN"/>
    <property type="match status" value="1"/>
</dbReference>
<name>A0A150FYD1_GONPE</name>
<dbReference type="Proteomes" id="UP000075714">
    <property type="component" value="Unassembled WGS sequence"/>
</dbReference>
<dbReference type="EMBL" id="LSYV01000218">
    <property type="protein sequence ID" value="KXZ42030.1"/>
    <property type="molecule type" value="Genomic_DNA"/>
</dbReference>
<keyword evidence="2" id="KW-1185">Reference proteome</keyword>
<reference evidence="2" key="1">
    <citation type="journal article" date="2016" name="Nat. Commun.">
        <title>The Gonium pectorale genome demonstrates co-option of cell cycle regulation during the evolution of multicellularity.</title>
        <authorList>
            <person name="Hanschen E.R."/>
            <person name="Marriage T.N."/>
            <person name="Ferris P.J."/>
            <person name="Hamaji T."/>
            <person name="Toyoda A."/>
            <person name="Fujiyama A."/>
            <person name="Neme R."/>
            <person name="Noguchi H."/>
            <person name="Minakuchi Y."/>
            <person name="Suzuki M."/>
            <person name="Kawai-Toyooka H."/>
            <person name="Smith D.R."/>
            <person name="Sparks H."/>
            <person name="Anderson J."/>
            <person name="Bakaric R."/>
            <person name="Luria V."/>
            <person name="Karger A."/>
            <person name="Kirschner M.W."/>
            <person name="Durand P.M."/>
            <person name="Michod R.E."/>
            <person name="Nozaki H."/>
            <person name="Olson B.J."/>
        </authorList>
    </citation>
    <scope>NUCLEOTIDE SEQUENCE [LARGE SCALE GENOMIC DNA]</scope>
    <source>
        <strain evidence="2">NIES-2863</strain>
    </source>
</reference>
<comment type="caution">
    <text evidence="1">The sequence shown here is derived from an EMBL/GenBank/DDBJ whole genome shotgun (WGS) entry which is preliminary data.</text>
</comment>